<evidence type="ECO:0000256" key="2">
    <source>
        <dbReference type="ARBA" id="ARBA00022552"/>
    </source>
</evidence>
<keyword evidence="3 11" id="KW-0808">Transferase</keyword>
<comment type="catalytic activity">
    <reaction evidence="11">
        <text>a cytidine in tRNA + acetyl-CoA + ATP + H2O = an N(4)-acetylcytidine in tRNA + ADP + phosphate + CoA + H(+)</text>
        <dbReference type="Rhea" id="RHEA:53876"/>
        <dbReference type="Rhea" id="RHEA-COMP:13670"/>
        <dbReference type="Rhea" id="RHEA-COMP:13671"/>
        <dbReference type="ChEBI" id="CHEBI:15377"/>
        <dbReference type="ChEBI" id="CHEBI:15378"/>
        <dbReference type="ChEBI" id="CHEBI:30616"/>
        <dbReference type="ChEBI" id="CHEBI:43474"/>
        <dbReference type="ChEBI" id="CHEBI:57287"/>
        <dbReference type="ChEBI" id="CHEBI:57288"/>
        <dbReference type="ChEBI" id="CHEBI:74900"/>
        <dbReference type="ChEBI" id="CHEBI:82748"/>
        <dbReference type="ChEBI" id="CHEBI:456216"/>
    </reaction>
</comment>
<evidence type="ECO:0000256" key="3">
    <source>
        <dbReference type="ARBA" id="ARBA00022679"/>
    </source>
</evidence>
<reference evidence="17" key="1">
    <citation type="submission" date="2015-09" db="EMBL/GenBank/DDBJ databases">
        <title>Scylla olivacea transcriptome.</title>
        <authorList>
            <person name="Ikhwanuddin M."/>
        </authorList>
    </citation>
    <scope>NUCLEOTIDE SEQUENCE</scope>
</reference>
<dbReference type="EMBL" id="GDRN01069187">
    <property type="protein sequence ID" value="JAI64086.1"/>
    <property type="molecule type" value="Transcribed_RNA"/>
</dbReference>
<comment type="caution">
    <text evidence="11">Lacks conserved residue(s) required for the propagation of feature annotation.</text>
</comment>
<evidence type="ECO:0000259" key="15">
    <source>
        <dbReference type="Pfam" id="PF13718"/>
    </source>
</evidence>
<keyword evidence="6 11" id="KW-0067">ATP-binding</keyword>
<evidence type="ECO:0000259" key="16">
    <source>
        <dbReference type="Pfam" id="PF13725"/>
    </source>
</evidence>
<dbReference type="AlphaFoldDB" id="A0A0P4WR80"/>
<dbReference type="HAMAP" id="MF_03211">
    <property type="entry name" value="RNA_acetyltr_Nat10"/>
    <property type="match status" value="1"/>
</dbReference>
<dbReference type="InterPro" id="IPR007807">
    <property type="entry name" value="TcmA/NAT10_helicase"/>
</dbReference>
<keyword evidence="7 11" id="KW-0539">Nucleus</keyword>
<dbReference type="PANTHER" id="PTHR10925:SF5">
    <property type="entry name" value="RNA CYTIDINE ACETYLTRANSFERASE"/>
    <property type="match status" value="1"/>
</dbReference>
<dbReference type="Pfam" id="PF08351">
    <property type="entry name" value="TmcA_N"/>
    <property type="match status" value="1"/>
</dbReference>
<evidence type="ECO:0000256" key="12">
    <source>
        <dbReference type="SAM" id="MobiDB-lite"/>
    </source>
</evidence>
<comment type="catalytic activity">
    <reaction evidence="9 11">
        <text>a cytidine in 18S rRNA + acetyl-CoA + ATP + H2O = an N(4)-acetylcytidine in 18S rRNA + ADP + phosphate + CoA + H(+)</text>
        <dbReference type="Rhea" id="RHEA:51424"/>
        <dbReference type="Rhea" id="RHEA-COMP:13575"/>
        <dbReference type="Rhea" id="RHEA-COMP:13576"/>
        <dbReference type="ChEBI" id="CHEBI:15377"/>
        <dbReference type="ChEBI" id="CHEBI:15378"/>
        <dbReference type="ChEBI" id="CHEBI:30616"/>
        <dbReference type="ChEBI" id="CHEBI:43474"/>
        <dbReference type="ChEBI" id="CHEBI:57287"/>
        <dbReference type="ChEBI" id="CHEBI:57288"/>
        <dbReference type="ChEBI" id="CHEBI:74900"/>
        <dbReference type="ChEBI" id="CHEBI:82748"/>
        <dbReference type="ChEBI" id="CHEBI:456216"/>
    </reaction>
</comment>
<dbReference type="InterPro" id="IPR027417">
    <property type="entry name" value="P-loop_NTPase"/>
</dbReference>
<dbReference type="GO" id="GO:1904812">
    <property type="term" value="P:rRNA acetylation involved in maturation of SSU-rRNA"/>
    <property type="evidence" value="ECO:0007669"/>
    <property type="project" value="InterPro"/>
</dbReference>
<dbReference type="SUPFAM" id="SSF55729">
    <property type="entry name" value="Acyl-CoA N-acyltransferases (Nat)"/>
    <property type="match status" value="1"/>
</dbReference>
<dbReference type="FunFam" id="3.40.50.11040:FF:000002">
    <property type="entry name" value="RNA cytidine acetyltransferase"/>
    <property type="match status" value="1"/>
</dbReference>
<feature type="region of interest" description="Disordered" evidence="12">
    <location>
        <begin position="965"/>
        <end position="1004"/>
    </location>
</feature>
<evidence type="ECO:0000256" key="1">
    <source>
        <dbReference type="ARBA" id="ARBA00004604"/>
    </source>
</evidence>
<dbReference type="GO" id="GO:0005524">
    <property type="term" value="F:ATP binding"/>
    <property type="evidence" value="ECO:0007669"/>
    <property type="project" value="UniProtKB-UniRule"/>
</dbReference>
<feature type="domain" description="N-acetyltransferase" evidence="15">
    <location>
        <begin position="524"/>
        <end position="751"/>
    </location>
</feature>
<evidence type="ECO:0000259" key="14">
    <source>
        <dbReference type="Pfam" id="PF08351"/>
    </source>
</evidence>
<keyword evidence="5 11" id="KW-0547">Nucleotide-binding</keyword>
<evidence type="ECO:0000256" key="5">
    <source>
        <dbReference type="ARBA" id="ARBA00022741"/>
    </source>
</evidence>
<proteinExistence type="inferred from homology"/>
<feature type="domain" description="TmcA/NAT10 N-terminal" evidence="14">
    <location>
        <begin position="10"/>
        <end position="200"/>
    </location>
</feature>
<dbReference type="EC" id="2.3.1.-" evidence="11"/>
<dbReference type="InterPro" id="IPR032672">
    <property type="entry name" value="TmcA/NAT10/Kre33"/>
</dbReference>
<feature type="binding site" evidence="11">
    <location>
        <begin position="626"/>
        <end position="628"/>
    </location>
    <ligand>
        <name>acetyl-CoA</name>
        <dbReference type="ChEBI" id="CHEBI:57288"/>
    </ligand>
</feature>
<dbReference type="InterPro" id="IPR033688">
    <property type="entry name" value="NAT10"/>
</dbReference>
<feature type="binding site" evidence="11">
    <location>
        <position position="467"/>
    </location>
    <ligand>
        <name>ATP</name>
        <dbReference type="ChEBI" id="CHEBI:30616"/>
    </ligand>
</feature>
<dbReference type="EMBL" id="GDRN01069190">
    <property type="protein sequence ID" value="JAI64084.1"/>
    <property type="molecule type" value="Transcribed_RNA"/>
</dbReference>
<comment type="function">
    <text evidence="11">RNA cytidine acetyltransferase with specificity toward both 18S rRNA and tRNAs. Catalyzes the formation of N(4)-acetylcytidine (ac4C) in 18S rRNA. Required for early nucleolar cleavages of precursor rRNA at sites A0, A1 and A2 during 18S rRNA synthesis. Catalyzes the formation of ac4C in serine and leucine tRNAs. Requires a tRNA-binding adapter protein for full tRNA acetyltransferase activity but not for 18S rRNA acetylation.</text>
</comment>
<evidence type="ECO:0000259" key="13">
    <source>
        <dbReference type="Pfam" id="PF05127"/>
    </source>
</evidence>
<dbReference type="PANTHER" id="PTHR10925">
    <property type="entry name" value="N-ACETYLTRANSFERASE 10"/>
    <property type="match status" value="1"/>
</dbReference>
<evidence type="ECO:0000256" key="8">
    <source>
        <dbReference type="ARBA" id="ARBA00023315"/>
    </source>
</evidence>
<comment type="subcellular location">
    <subcellularLocation>
        <location evidence="1 11">Nucleus</location>
        <location evidence="1 11">Nucleolus</location>
    </subcellularLocation>
</comment>
<accession>A0A0P4WR80</accession>
<feature type="binding site" evidence="11">
    <location>
        <begin position="286"/>
        <end position="295"/>
    </location>
    <ligand>
        <name>ATP</name>
        <dbReference type="ChEBI" id="CHEBI:30616"/>
    </ligand>
</feature>
<keyword evidence="4 11" id="KW-0819">tRNA processing</keyword>
<evidence type="ECO:0000313" key="17">
    <source>
        <dbReference type="EMBL" id="JAI64086.1"/>
    </source>
</evidence>
<dbReference type="Pfam" id="PF13725">
    <property type="entry name" value="tRNA_bind_2"/>
    <property type="match status" value="1"/>
</dbReference>
<dbReference type="FunFam" id="3.40.50.300:FF:002218">
    <property type="entry name" value="tRNA(Met) cytidine acetyltransferase TmcA"/>
    <property type="match status" value="1"/>
</dbReference>
<feature type="domain" description="Possible tRNA binding" evidence="16">
    <location>
        <begin position="762"/>
        <end position="970"/>
    </location>
</feature>
<dbReference type="InterPro" id="IPR000182">
    <property type="entry name" value="GNAT_dom"/>
</dbReference>
<protein>
    <recommendedName>
        <fullName evidence="10 11">RNA cytidine acetyltransferase</fullName>
        <ecNumber evidence="11">2.3.1.-</ecNumber>
    </recommendedName>
    <alternativeName>
        <fullName evidence="11">18S rRNA cytosine acetyltransferase</fullName>
    </alternativeName>
</protein>
<dbReference type="Gene3D" id="3.40.630.30">
    <property type="match status" value="1"/>
</dbReference>
<dbReference type="GO" id="GO:0030686">
    <property type="term" value="C:90S preribosome"/>
    <property type="evidence" value="ECO:0007669"/>
    <property type="project" value="TreeGrafter"/>
</dbReference>
<dbReference type="Pfam" id="PF13718">
    <property type="entry name" value="GNAT_acetyltr_2"/>
    <property type="match status" value="1"/>
</dbReference>
<dbReference type="CDD" id="cd04301">
    <property type="entry name" value="NAT_SF"/>
    <property type="match status" value="1"/>
</dbReference>
<organism evidence="17">
    <name type="scientific">Scylla olivacea</name>
    <name type="common">Orange mud crab</name>
    <name type="synonym">Cancer olivacea</name>
    <dbReference type="NCBI Taxonomy" id="85551"/>
    <lineage>
        <taxon>Eukaryota</taxon>
        <taxon>Metazoa</taxon>
        <taxon>Ecdysozoa</taxon>
        <taxon>Arthropoda</taxon>
        <taxon>Crustacea</taxon>
        <taxon>Multicrustacea</taxon>
        <taxon>Malacostraca</taxon>
        <taxon>Eumalacostraca</taxon>
        <taxon>Eucarida</taxon>
        <taxon>Decapoda</taxon>
        <taxon>Pleocyemata</taxon>
        <taxon>Brachyura</taxon>
        <taxon>Eubrachyura</taxon>
        <taxon>Portunoidea</taxon>
        <taxon>Portunidae</taxon>
        <taxon>Portuninae</taxon>
        <taxon>Scylla</taxon>
    </lineage>
</organism>
<dbReference type="GO" id="GO:0051391">
    <property type="term" value="P:tRNA acetylation"/>
    <property type="evidence" value="ECO:0007669"/>
    <property type="project" value="UniProtKB-UniRule"/>
</dbReference>
<dbReference type="Pfam" id="PF05127">
    <property type="entry name" value="NAT10_TcmA_helicase"/>
    <property type="match status" value="1"/>
</dbReference>
<evidence type="ECO:0000256" key="11">
    <source>
        <dbReference type="HAMAP-Rule" id="MF_03211"/>
    </source>
</evidence>
<keyword evidence="2 11" id="KW-0698">rRNA processing</keyword>
<dbReference type="InterPro" id="IPR016181">
    <property type="entry name" value="Acyl_CoA_acyltransferase"/>
</dbReference>
<dbReference type="GO" id="GO:0005730">
    <property type="term" value="C:nucleolus"/>
    <property type="evidence" value="ECO:0007669"/>
    <property type="project" value="UniProtKB-SubCell"/>
</dbReference>
<dbReference type="GO" id="GO:0000049">
    <property type="term" value="F:tRNA binding"/>
    <property type="evidence" value="ECO:0007669"/>
    <property type="project" value="TreeGrafter"/>
</dbReference>
<name>A0A0P4WR80_SCYOL</name>
<keyword evidence="8 11" id="KW-0012">Acyltransferase</keyword>
<evidence type="ECO:0000256" key="6">
    <source>
        <dbReference type="ARBA" id="ARBA00022840"/>
    </source>
</evidence>
<feature type="domain" description="TcmA/NAT10 helicase" evidence="13">
    <location>
        <begin position="281"/>
        <end position="485"/>
    </location>
</feature>
<dbReference type="Gene3D" id="3.40.50.300">
    <property type="entry name" value="P-loop containing nucleotide triphosphate hydrolases"/>
    <property type="match status" value="1"/>
</dbReference>
<comment type="similarity">
    <text evidence="11">Belongs to the RNA cytidine acetyltransferase family. NAT10 subfamily.</text>
</comment>
<dbReference type="InterPro" id="IPR027992">
    <property type="entry name" value="tRNA_bind_dom"/>
</dbReference>
<dbReference type="GO" id="GO:1990883">
    <property type="term" value="F:18S rRNA cytidine N-acetyltransferase activity"/>
    <property type="evidence" value="ECO:0007669"/>
    <property type="project" value="TreeGrafter"/>
</dbReference>
<sequence>MVKKKIDNRIRILIENGMVVGHRTLVVLVGDKSRDQVVYLHHMLSKSSLKQANVLWCYKKELTFSSHRRKRMKQLKAKIRSGQAEINEDDPFEMFVSMTDIRYCFYKETHKILGNTYKMCVLQDFEALTPNILCRTMETVEGGGLIVLLLQSLTSLRQLYTLSMDVHARYRTEAHQHVVPRFNERFILSLASCPVCVVMDDHLRVLPISSHLRDLQVVAPPSTATPLSLQDQELKDLKESLKDNPPIGLLIDLCKTLDQAKAVLQFVVAITEKTLRTTVTLTAGRGRGKSAALGLAVAGAVAFGYSNIFVTSPSPENLNTLFEFVLKALNTMGYEEHLNFQVLRSADQQFNKCVLRVVVTRDRQQVIQYIPPSESSCLGQAELVVIDEAAAIPLPLVRQLLGPYLVFLSSTVSGYEGTGRSLSLKLIDQLRSQTREKNAETNSTDKTTKTTELGRVLHEVTLEESIRYKSGDPVEAWLHQLLCLEASLTPLPSLVPPPDKCQLFYVNRDTLFGYHKASEKFLAQVMGLLVSSHYRNTPDDMQTLSDAPAHHLFVLLPTQDQMKEDMLPPVLGVLQVALEGKISKSSVMSALTQGEKPAGDLIPWTVSNQFQNYDFPQLSGARIVRIATHPNLQGKGYGSHAMKLLSEYYSEASIHADYTDTATPEEQMAHLVQDSQVSLLEEKLGPNTQSLPLLQPLSERPPEALHYLGVSYGVTSQLLSFWKRAGFTSVYLSQVSNSTTGEHTMIMLKVLGEDKEARTQSWLADLWFDFRKRVVNLLPAAFKGYDCKFALNLLTNNIYKKTGEALSLVELKLHCTPGDLQRLEEFVHHQCEAAFIVDILPTLSRLYFLRKIRDFKLKPVKAAILCGVGVQRKTPHTVATELGIAHNIVMGQMHSLIMDLTKQMRKVWEEASGGQVPGDEGEEGILQDLALSMQEGVQKMKAKEEDDRQKVKELIDVTQFGIKAREQERKEHTVRRCSQGQQNYNNNKKKQRCQSPNRIKSGHG</sequence>
<evidence type="ECO:0000256" key="4">
    <source>
        <dbReference type="ARBA" id="ARBA00022694"/>
    </source>
</evidence>
<dbReference type="Gene3D" id="3.40.50.11040">
    <property type="match status" value="1"/>
</dbReference>
<evidence type="ECO:0000256" key="9">
    <source>
        <dbReference type="ARBA" id="ARBA00052133"/>
    </source>
</evidence>
<evidence type="ECO:0000256" key="7">
    <source>
        <dbReference type="ARBA" id="ARBA00023242"/>
    </source>
</evidence>
<dbReference type="InterPro" id="IPR013562">
    <property type="entry name" value="TmcA/NAT10_N"/>
</dbReference>
<evidence type="ECO:0000256" key="10">
    <source>
        <dbReference type="ARBA" id="ARBA00068357"/>
    </source>
</evidence>
<feature type="binding site" evidence="11">
    <location>
        <position position="724"/>
    </location>
    <ligand>
        <name>acetyl-CoA</name>
        <dbReference type="ChEBI" id="CHEBI:57288"/>
    </ligand>
</feature>